<dbReference type="OrthoDB" id="248923at2759"/>
<feature type="repeat" description="TPR" evidence="2">
    <location>
        <begin position="303"/>
        <end position="336"/>
    </location>
</feature>
<sequence>MFQQNQTIVVDGIEILLRGLLFKANEGNVYQGIIKSNKKKVAIKELDHYQDYLDEVLTILKGKKHSNIIEIIAISNDRNRIIMELTDGSVKDLMKNNFVLNKETIMIDDIFIQMVQGVNEFHQYGLIHRNLKPENFFYFLNQENKKIIIKLIDFGTYELNNQIYTQNVGTINYIAPELVRNIPYDQSIDIWSLGIIYYKMITTEDFFNGNTIDEIKQQIQEIVQIQIDQKIKNHKQLNFEEKELLLNMLKIQKNERFKCLQIINKLRDQTPIDEDKQWKQKMKYIDLWIQNPKNDEVDKKIGFLFLYQIAELLLDDKFVEKAMQYFDKLIAINPKKDNTYERIAKLLLKNNKCQEAIKYIDKWIAINPKKHSTYERIVKLLLENNKYQEAIQYPIYPVNVIKQIYQNIINEFYSPNQQLMIQIFYFHYTLINALQLIQIMMKHIDQQPICYQKMISVQKQLNTLINGLKSILKIMRLIDQQCQEAIRYFDQWIAINPYHQNTYFLLTDSLLKYDKRQEAIKYFDKWISMNPKNQRIYLQIADLLLKNDMCQEAIMYFDQWISINRYNQSTYFLLTDLLLQNNKCQEAIQYFDQWIAIDLKNYDAYKQIADLLLKYHHCQKAVRYYDQLIAIHPKQKSTLFEIADLLLKKDKCQEAIRYFDQWIAIDPKNYDTYLLITNQLLKNNKFQEAIKYFDQWIVIDQKHYDTYRQIADLLFQYRNNIQNIELTVKQITNQSEKQQLILKCIFLYYIQSFQLEKMKEQHIMVY</sequence>
<dbReference type="PROSITE" id="PS50011">
    <property type="entry name" value="PROTEIN_KINASE_DOM"/>
    <property type="match status" value="1"/>
</dbReference>
<dbReference type="GO" id="GO:0016567">
    <property type="term" value="P:protein ubiquitination"/>
    <property type="evidence" value="ECO:0007669"/>
    <property type="project" value="TreeGrafter"/>
</dbReference>
<feature type="repeat" description="TPR" evidence="2">
    <location>
        <begin position="337"/>
        <end position="370"/>
    </location>
</feature>
<dbReference type="AlphaFoldDB" id="A0A8S1QPH9"/>
<dbReference type="InterPro" id="IPR019734">
    <property type="entry name" value="TPR_rpt"/>
</dbReference>
<dbReference type="Pfam" id="PF00069">
    <property type="entry name" value="Pkinase"/>
    <property type="match status" value="1"/>
</dbReference>
<dbReference type="PROSITE" id="PS50005">
    <property type="entry name" value="TPR"/>
    <property type="match status" value="5"/>
</dbReference>
<evidence type="ECO:0000313" key="5">
    <source>
        <dbReference type="Proteomes" id="UP000692954"/>
    </source>
</evidence>
<dbReference type="SMART" id="SM00028">
    <property type="entry name" value="TPR"/>
    <property type="match status" value="8"/>
</dbReference>
<accession>A0A8S1QPH9</accession>
<dbReference type="PANTHER" id="PTHR12558">
    <property type="entry name" value="CELL DIVISION CYCLE 16,23,27"/>
    <property type="match status" value="1"/>
</dbReference>
<evidence type="ECO:0000256" key="1">
    <source>
        <dbReference type="ARBA" id="ARBA00022803"/>
    </source>
</evidence>
<evidence type="ECO:0000259" key="3">
    <source>
        <dbReference type="PROSITE" id="PS50011"/>
    </source>
</evidence>
<dbReference type="GO" id="GO:0007091">
    <property type="term" value="P:metaphase/anaphase transition of mitotic cell cycle"/>
    <property type="evidence" value="ECO:0007669"/>
    <property type="project" value="TreeGrafter"/>
</dbReference>
<dbReference type="EMBL" id="CAJJDN010000113">
    <property type="protein sequence ID" value="CAD8117181.1"/>
    <property type="molecule type" value="Genomic_DNA"/>
</dbReference>
<protein>
    <recommendedName>
        <fullName evidence="3">Protein kinase domain-containing protein</fullName>
    </recommendedName>
</protein>
<feature type="repeat" description="TPR" evidence="2">
    <location>
        <begin position="602"/>
        <end position="635"/>
    </location>
</feature>
<organism evidence="4 5">
    <name type="scientific">Paramecium sonneborni</name>
    <dbReference type="NCBI Taxonomy" id="65129"/>
    <lineage>
        <taxon>Eukaryota</taxon>
        <taxon>Sar</taxon>
        <taxon>Alveolata</taxon>
        <taxon>Ciliophora</taxon>
        <taxon>Intramacronucleata</taxon>
        <taxon>Oligohymenophorea</taxon>
        <taxon>Peniculida</taxon>
        <taxon>Parameciidae</taxon>
        <taxon>Paramecium</taxon>
    </lineage>
</organism>
<name>A0A8S1QPH9_9CILI</name>
<dbReference type="Pfam" id="PF13432">
    <property type="entry name" value="TPR_16"/>
    <property type="match status" value="1"/>
</dbReference>
<reference evidence="4" key="1">
    <citation type="submission" date="2021-01" db="EMBL/GenBank/DDBJ databases">
        <authorList>
            <consortium name="Genoscope - CEA"/>
            <person name="William W."/>
        </authorList>
    </citation>
    <scope>NUCLEOTIDE SEQUENCE</scope>
</reference>
<dbReference type="GO" id="GO:0051301">
    <property type="term" value="P:cell division"/>
    <property type="evidence" value="ECO:0007669"/>
    <property type="project" value="TreeGrafter"/>
</dbReference>
<dbReference type="InterPro" id="IPR000719">
    <property type="entry name" value="Prot_kinase_dom"/>
</dbReference>
<keyword evidence="1 2" id="KW-0802">TPR repeat</keyword>
<evidence type="ECO:0000256" key="2">
    <source>
        <dbReference type="PROSITE-ProRule" id="PRU00339"/>
    </source>
</evidence>
<dbReference type="GO" id="GO:0005737">
    <property type="term" value="C:cytoplasm"/>
    <property type="evidence" value="ECO:0007669"/>
    <property type="project" value="TreeGrafter"/>
</dbReference>
<proteinExistence type="predicted"/>
<dbReference type="PANTHER" id="PTHR12558:SF13">
    <property type="entry name" value="CELL DIVISION CYCLE PROTEIN 27 HOMOLOG"/>
    <property type="match status" value="1"/>
</dbReference>
<feature type="repeat" description="TPR" evidence="2">
    <location>
        <begin position="636"/>
        <end position="669"/>
    </location>
</feature>
<keyword evidence="5" id="KW-1185">Reference proteome</keyword>
<feature type="repeat" description="TPR" evidence="2">
    <location>
        <begin position="500"/>
        <end position="533"/>
    </location>
</feature>
<comment type="caution">
    <text evidence="4">The sequence shown here is derived from an EMBL/GenBank/DDBJ whole genome shotgun (WGS) entry which is preliminary data.</text>
</comment>
<dbReference type="Proteomes" id="UP000692954">
    <property type="component" value="Unassembled WGS sequence"/>
</dbReference>
<gene>
    <name evidence="4" type="ORF">PSON_ATCC_30995.1.T1130051</name>
</gene>
<dbReference type="GO" id="GO:0005680">
    <property type="term" value="C:anaphase-promoting complex"/>
    <property type="evidence" value="ECO:0007669"/>
    <property type="project" value="TreeGrafter"/>
</dbReference>
<evidence type="ECO:0000313" key="4">
    <source>
        <dbReference type="EMBL" id="CAD8117181.1"/>
    </source>
</evidence>
<feature type="domain" description="Protein kinase" evidence="3">
    <location>
        <begin position="15"/>
        <end position="272"/>
    </location>
</feature>
<dbReference type="GO" id="GO:0031145">
    <property type="term" value="P:anaphase-promoting complex-dependent catabolic process"/>
    <property type="evidence" value="ECO:0007669"/>
    <property type="project" value="TreeGrafter"/>
</dbReference>
<dbReference type="GO" id="GO:0004672">
    <property type="term" value="F:protein kinase activity"/>
    <property type="evidence" value="ECO:0007669"/>
    <property type="project" value="InterPro"/>
</dbReference>
<dbReference type="GO" id="GO:0005524">
    <property type="term" value="F:ATP binding"/>
    <property type="evidence" value="ECO:0007669"/>
    <property type="project" value="InterPro"/>
</dbReference>